<reference evidence="1" key="1">
    <citation type="submission" date="2021-01" db="EMBL/GenBank/DDBJ databases">
        <title>Complete genome sequence of Clostridiales bacterium R-7.</title>
        <authorList>
            <person name="Mahoney-Kurpe S.C."/>
            <person name="Palevich N."/>
            <person name="Koike S."/>
            <person name="Moon C.D."/>
            <person name="Attwood G.T."/>
        </authorList>
    </citation>
    <scope>NUCLEOTIDE SEQUENCE</scope>
    <source>
        <strain evidence="1">R-7</strain>
    </source>
</reference>
<proteinExistence type="predicted"/>
<evidence type="ECO:0000313" key="2">
    <source>
        <dbReference type="Proteomes" id="UP000682782"/>
    </source>
</evidence>
<keyword evidence="2" id="KW-1185">Reference proteome</keyword>
<sequence>MSQIRSTNDSARAARYEDGFRVLQGRREYVTYQADSSIRIWYSDIPWRYEAHNHSAVEILLTLEGTVTYTVEDKLYQVRKGEILIVPPDTLHSLSMGEGSSRYLFLFEPDAIMSMRDIKYMASYFNKPFHLRDGSDAHVRIRELLLRANDAYEKREMLWNTLCYSCILRIYATLGQRYLGGVKPHTGDSTGNMDAEVVNAVMTYVNNHYREDLTLEEVAQFAGFSRYYFSRSFKKQTGYSFKEYLCQKRVQVAMDLLIRTNRSMRDVALESGFGSVATFNRVFREKKGCTPSQYRTIYGIP</sequence>
<evidence type="ECO:0000313" key="1">
    <source>
        <dbReference type="EMBL" id="QUC66881.1"/>
    </source>
</evidence>
<gene>
    <name evidence="1" type="ORF">JYE49_13710</name>
</gene>
<protein>
    <submittedName>
        <fullName evidence="1">AraC family transcriptional regulator</fullName>
    </submittedName>
</protein>
<accession>A0AC61N8E7</accession>
<name>A0AC61N8E7_9FIRM</name>
<dbReference type="Proteomes" id="UP000682782">
    <property type="component" value="Chromosome"/>
</dbReference>
<dbReference type="EMBL" id="CP068393">
    <property type="protein sequence ID" value="QUC66881.1"/>
    <property type="molecule type" value="Genomic_DNA"/>
</dbReference>
<organism evidence="1 2">
    <name type="scientific">Aristaeella hokkaidonensis</name>
    <dbReference type="NCBI Taxonomy" id="3046382"/>
    <lineage>
        <taxon>Bacteria</taxon>
        <taxon>Bacillati</taxon>
        <taxon>Bacillota</taxon>
        <taxon>Clostridia</taxon>
        <taxon>Eubacteriales</taxon>
        <taxon>Aristaeellaceae</taxon>
        <taxon>Aristaeella</taxon>
    </lineage>
</organism>